<dbReference type="EMBL" id="MZGW01000001">
    <property type="protein sequence ID" value="OPJ57152.1"/>
    <property type="molecule type" value="Genomic_DNA"/>
</dbReference>
<protein>
    <submittedName>
        <fullName evidence="2">Uncharacterized protein</fullName>
    </submittedName>
</protein>
<sequence>MKSNIATLGKITTSLGVVLSIIVASRHSYLGNFNEIVICGLIGLINIYSFIVFDKHSQA</sequence>
<evidence type="ECO:0000256" key="1">
    <source>
        <dbReference type="SAM" id="Phobius"/>
    </source>
</evidence>
<reference evidence="2 3" key="1">
    <citation type="submission" date="2017-03" db="EMBL/GenBank/DDBJ databases">
        <title>Genome sequence of Clostridium thermoalcaliphilum DSM 7309.</title>
        <authorList>
            <person name="Poehlein A."/>
            <person name="Daniel R."/>
        </authorList>
    </citation>
    <scope>NUCLEOTIDE SEQUENCE [LARGE SCALE GENOMIC DNA]</scope>
    <source>
        <strain evidence="2 3">DSM 7309</strain>
    </source>
</reference>
<dbReference type="RefSeq" id="WP_079410784.1">
    <property type="nucleotide sequence ID" value="NZ_MZGW01000001.1"/>
</dbReference>
<accession>A0A1V4IAY4</accession>
<dbReference type="Proteomes" id="UP000190140">
    <property type="component" value="Unassembled WGS sequence"/>
</dbReference>
<dbReference type="STRING" id="29349.CLOTH_04350"/>
<evidence type="ECO:0000313" key="2">
    <source>
        <dbReference type="EMBL" id="OPJ57152.1"/>
    </source>
</evidence>
<keyword evidence="1" id="KW-1133">Transmembrane helix</keyword>
<organism evidence="2 3">
    <name type="scientific">Alkalithermobacter paradoxus</name>
    <dbReference type="NCBI Taxonomy" id="29349"/>
    <lineage>
        <taxon>Bacteria</taxon>
        <taxon>Bacillati</taxon>
        <taxon>Bacillota</taxon>
        <taxon>Clostridia</taxon>
        <taxon>Peptostreptococcales</taxon>
        <taxon>Tepidibacteraceae</taxon>
        <taxon>Alkalithermobacter</taxon>
    </lineage>
</organism>
<gene>
    <name evidence="2" type="ORF">CLOTH_04350</name>
</gene>
<keyword evidence="1" id="KW-0472">Membrane</keyword>
<comment type="caution">
    <text evidence="2">The sequence shown here is derived from an EMBL/GenBank/DDBJ whole genome shotgun (WGS) entry which is preliminary data.</text>
</comment>
<name>A0A1V4IAY4_9FIRM</name>
<proteinExistence type="predicted"/>
<keyword evidence="3" id="KW-1185">Reference proteome</keyword>
<evidence type="ECO:0000313" key="3">
    <source>
        <dbReference type="Proteomes" id="UP000190140"/>
    </source>
</evidence>
<keyword evidence="1" id="KW-0812">Transmembrane</keyword>
<feature type="transmembrane region" description="Helical" evidence="1">
    <location>
        <begin position="33"/>
        <end position="53"/>
    </location>
</feature>
<dbReference type="AlphaFoldDB" id="A0A1V4IAY4"/>
<feature type="transmembrane region" description="Helical" evidence="1">
    <location>
        <begin position="7"/>
        <end position="27"/>
    </location>
</feature>